<evidence type="ECO:0000256" key="4">
    <source>
        <dbReference type="ARBA" id="ARBA00022691"/>
    </source>
</evidence>
<dbReference type="GO" id="GO:0008168">
    <property type="term" value="F:methyltransferase activity"/>
    <property type="evidence" value="ECO:0007669"/>
    <property type="project" value="UniProtKB-UniRule"/>
</dbReference>
<evidence type="ECO:0000256" key="2">
    <source>
        <dbReference type="ARBA" id="ARBA00022603"/>
    </source>
</evidence>
<dbReference type="AlphaFoldDB" id="A0AAV4VVK6"/>
<feature type="binding site" evidence="6">
    <location>
        <position position="125"/>
    </location>
    <ligand>
        <name>S-adenosyl-L-methionine</name>
        <dbReference type="ChEBI" id="CHEBI:59789"/>
    </ligand>
</feature>
<dbReference type="PROSITE" id="PS00092">
    <property type="entry name" value="N6_MTASE"/>
    <property type="match status" value="1"/>
</dbReference>
<feature type="binding site" evidence="6">
    <location>
        <position position="102"/>
    </location>
    <ligand>
        <name>S-adenosyl-L-methionine</name>
        <dbReference type="ChEBI" id="CHEBI:59789"/>
    </ligand>
</feature>
<dbReference type="InterPro" id="IPR002052">
    <property type="entry name" value="DNA_methylase_N6_adenine_CS"/>
</dbReference>
<feature type="region of interest" description="Disordered" evidence="7">
    <location>
        <begin position="473"/>
        <end position="530"/>
    </location>
</feature>
<proteinExistence type="inferred from homology"/>
<evidence type="ECO:0000313" key="8">
    <source>
        <dbReference type="EMBL" id="GIY74467.1"/>
    </source>
</evidence>
<dbReference type="InterPro" id="IPR029063">
    <property type="entry name" value="SAM-dependent_MTases_sf"/>
</dbReference>
<dbReference type="CDD" id="cd02440">
    <property type="entry name" value="AdoMet_MTases"/>
    <property type="match status" value="1"/>
</dbReference>
<name>A0AAV4VVK6_9ARAC</name>
<dbReference type="PANTHER" id="PTHR13393:SF0">
    <property type="entry name" value="RNA N6-ADENOSINE-METHYLTRANSFERASE METTL16"/>
    <property type="match status" value="1"/>
</dbReference>
<feature type="binding site" evidence="6">
    <location>
        <position position="75"/>
    </location>
    <ligand>
        <name>S-adenosyl-L-methionine</name>
        <dbReference type="ChEBI" id="CHEBI:59789"/>
    </ligand>
</feature>
<dbReference type="GO" id="GO:0005634">
    <property type="term" value="C:nucleus"/>
    <property type="evidence" value="ECO:0007669"/>
    <property type="project" value="TreeGrafter"/>
</dbReference>
<feature type="binding site" evidence="6">
    <location>
        <position position="175"/>
    </location>
    <ligand>
        <name>S-adenosyl-L-methionine</name>
        <dbReference type="ChEBI" id="CHEBI:59789"/>
    </ligand>
</feature>
<keyword evidence="3 5" id="KW-0808">Transferase</keyword>
<dbReference type="GO" id="GO:0070475">
    <property type="term" value="P:rRNA base methylation"/>
    <property type="evidence" value="ECO:0007669"/>
    <property type="project" value="TreeGrafter"/>
</dbReference>
<dbReference type="SUPFAM" id="SSF53335">
    <property type="entry name" value="S-adenosyl-L-methionine-dependent methyltransferases"/>
    <property type="match status" value="1"/>
</dbReference>
<gene>
    <name evidence="8" type="primary">mettl16</name>
    <name evidence="8" type="ORF">CDAR_10981</name>
</gene>
<dbReference type="InterPro" id="IPR010286">
    <property type="entry name" value="METTL16/RlmF"/>
</dbReference>
<organism evidence="8 9">
    <name type="scientific">Caerostris darwini</name>
    <dbReference type="NCBI Taxonomy" id="1538125"/>
    <lineage>
        <taxon>Eukaryota</taxon>
        <taxon>Metazoa</taxon>
        <taxon>Ecdysozoa</taxon>
        <taxon>Arthropoda</taxon>
        <taxon>Chelicerata</taxon>
        <taxon>Arachnida</taxon>
        <taxon>Araneae</taxon>
        <taxon>Araneomorphae</taxon>
        <taxon>Entelegynae</taxon>
        <taxon>Araneoidea</taxon>
        <taxon>Araneidae</taxon>
        <taxon>Caerostris</taxon>
    </lineage>
</organism>
<reference evidence="8 9" key="1">
    <citation type="submission" date="2021-06" db="EMBL/GenBank/DDBJ databases">
        <title>Caerostris darwini draft genome.</title>
        <authorList>
            <person name="Kono N."/>
            <person name="Arakawa K."/>
        </authorList>
    </citation>
    <scope>NUCLEOTIDE SEQUENCE [LARGE SCALE GENOMIC DNA]</scope>
</reference>
<dbReference type="GO" id="GO:0003676">
    <property type="term" value="F:nucleic acid binding"/>
    <property type="evidence" value="ECO:0007669"/>
    <property type="project" value="InterPro"/>
</dbReference>
<dbReference type="PANTHER" id="PTHR13393">
    <property type="entry name" value="SAM-DEPENDENT METHYLTRANSFERASE"/>
    <property type="match status" value="1"/>
</dbReference>
<dbReference type="Gene3D" id="3.40.50.150">
    <property type="entry name" value="Vaccinia Virus protein VP39"/>
    <property type="match status" value="1"/>
</dbReference>
<dbReference type="EMBL" id="BPLQ01013757">
    <property type="protein sequence ID" value="GIY74467.1"/>
    <property type="molecule type" value="Genomic_DNA"/>
</dbReference>
<dbReference type="PIRSF" id="PIRSF037350">
    <property type="entry name" value="Mtase_ZK1128_prd"/>
    <property type="match status" value="1"/>
</dbReference>
<dbReference type="Pfam" id="PF05971">
    <property type="entry name" value="Methyltransf_10"/>
    <property type="match status" value="1"/>
</dbReference>
<evidence type="ECO:0000256" key="7">
    <source>
        <dbReference type="SAM" id="MobiDB-lite"/>
    </source>
</evidence>
<protein>
    <recommendedName>
        <fullName evidence="5">U6 small nuclear RNA (adenine-(43)-N(6))-methyltransferase</fullName>
        <ecNumber evidence="5">2.1.1.-</ecNumber>
    </recommendedName>
</protein>
<evidence type="ECO:0000256" key="6">
    <source>
        <dbReference type="PIRSR" id="PIRSR037350-1"/>
    </source>
</evidence>
<keyword evidence="2 5" id="KW-0489">Methyltransferase</keyword>
<keyword evidence="4 6" id="KW-0949">S-adenosyl-L-methionine</keyword>
<dbReference type="EC" id="2.1.1.-" evidence="5"/>
<dbReference type="Proteomes" id="UP001054837">
    <property type="component" value="Unassembled WGS sequence"/>
</dbReference>
<accession>A0AAV4VVK6</accession>
<sequence length="599" mass="68705">MHERNIYKERPDFAKIALDYPEFRKYAISDKKGKYRVDYTDPNSLRMLTKILLKKDFDVNVEIPLGFLIPTVPQRLNYILWIEDLLNVLPKRNETIRGIDIGTGPCAILSLLGSKNNGWNFVSTETADEAIQWAEKNIETNNLQSSIKIIKVNKGSILHEVLSTNEENYDFCVCNPPFFENIEDIRKKPPGMKKKLDIFAKKEEIFSEGGEVSFVKQMLKDSLAFKNRIRLYTSMFGKKKSYLEILKELRNVEGVTYTKTEFCQGNTIRWGVAWTFLESVDFEKTERPKLKKPKKAKPPLIYSISRITTDGNIRSVQEVLESMVDSFLELEILPKIIKSAENYAEIEVTSNKNTWTNQRRKRRELLKSKMNEAVNVSETINLNDLNNEVLSSAIVGKSNLTDSAEKLSVTSDSKNVHQDQGKLPCIDETLTSIDSVTIEKQTAKHKDFADTSVQHETAFMDSQNLKNSILSHKRKRDDATGNSGLSSHVSDHQEDNKPVLTESPENDILPQSKKVKNSVSPCKKPEEEEIHLDTSPKKNINQIKNNQQDIPSDFTVPLLFCAIKVRKTKDNILLEFNCAPEYNRDSMYQVFQLFKNKFQ</sequence>
<evidence type="ECO:0000256" key="1">
    <source>
        <dbReference type="ARBA" id="ARBA00005878"/>
    </source>
</evidence>
<evidence type="ECO:0000256" key="3">
    <source>
        <dbReference type="ARBA" id="ARBA00022679"/>
    </source>
</evidence>
<dbReference type="InterPro" id="IPR017182">
    <property type="entry name" value="METTL16/PsiM"/>
</dbReference>
<comment type="similarity">
    <text evidence="1 5">Belongs to the methyltransferase superfamily. METTL16/RlmF family.</text>
</comment>
<comment type="caution">
    <text evidence="8">The sequence shown here is derived from an EMBL/GenBank/DDBJ whole genome shotgun (WGS) entry which is preliminary data.</text>
</comment>
<evidence type="ECO:0000313" key="9">
    <source>
        <dbReference type="Proteomes" id="UP001054837"/>
    </source>
</evidence>
<keyword evidence="9" id="KW-1185">Reference proteome</keyword>
<evidence type="ECO:0000256" key="5">
    <source>
        <dbReference type="PIRNR" id="PIRNR037350"/>
    </source>
</evidence>